<name>A0A1T4MXM8_9BACT</name>
<dbReference type="GO" id="GO:0005737">
    <property type="term" value="C:cytoplasm"/>
    <property type="evidence" value="ECO:0007669"/>
    <property type="project" value="UniProtKB-SubCell"/>
</dbReference>
<organism evidence="15 16">
    <name type="scientific">Segatella oulorum</name>
    <dbReference type="NCBI Taxonomy" id="28136"/>
    <lineage>
        <taxon>Bacteria</taxon>
        <taxon>Pseudomonadati</taxon>
        <taxon>Bacteroidota</taxon>
        <taxon>Bacteroidia</taxon>
        <taxon>Bacteroidales</taxon>
        <taxon>Prevotellaceae</taxon>
        <taxon>Segatella</taxon>
    </lineage>
</organism>
<dbReference type="HAMAP" id="MF_00034">
    <property type="entry name" value="RuvC"/>
    <property type="match status" value="1"/>
</dbReference>
<keyword evidence="3 13" id="KW-0540">Nuclease</keyword>
<evidence type="ECO:0000256" key="14">
    <source>
        <dbReference type="NCBIfam" id="TIGR00228"/>
    </source>
</evidence>
<reference evidence="15 16" key="1">
    <citation type="submission" date="2017-02" db="EMBL/GenBank/DDBJ databases">
        <authorList>
            <person name="Peterson S.W."/>
        </authorList>
    </citation>
    <scope>NUCLEOTIDE SEQUENCE [LARGE SCALE GENOMIC DNA]</scope>
    <source>
        <strain evidence="15 16">ATCC 43324</strain>
    </source>
</reference>
<dbReference type="EMBL" id="FUXK01000008">
    <property type="protein sequence ID" value="SJZ71840.1"/>
    <property type="molecule type" value="Genomic_DNA"/>
</dbReference>
<comment type="similarity">
    <text evidence="1 13">Belongs to the RuvC family.</text>
</comment>
<dbReference type="CDD" id="cd16962">
    <property type="entry name" value="RuvC"/>
    <property type="match status" value="1"/>
</dbReference>
<dbReference type="GO" id="GO:0008821">
    <property type="term" value="F:crossover junction DNA endonuclease activity"/>
    <property type="evidence" value="ECO:0007669"/>
    <property type="project" value="UniProtKB-UniRule"/>
</dbReference>
<evidence type="ECO:0000256" key="3">
    <source>
        <dbReference type="ARBA" id="ARBA00022722"/>
    </source>
</evidence>
<dbReference type="Gene3D" id="3.30.420.10">
    <property type="entry name" value="Ribonuclease H-like superfamily/Ribonuclease H"/>
    <property type="match status" value="1"/>
</dbReference>
<evidence type="ECO:0000256" key="8">
    <source>
        <dbReference type="ARBA" id="ARBA00022842"/>
    </source>
</evidence>
<dbReference type="InterPro" id="IPR012337">
    <property type="entry name" value="RNaseH-like_sf"/>
</dbReference>
<dbReference type="FunFam" id="3.30.420.10:FF:000002">
    <property type="entry name" value="Crossover junction endodeoxyribonuclease RuvC"/>
    <property type="match status" value="1"/>
</dbReference>
<dbReference type="PROSITE" id="PS01321">
    <property type="entry name" value="RUVC"/>
    <property type="match status" value="1"/>
</dbReference>
<evidence type="ECO:0000313" key="16">
    <source>
        <dbReference type="Proteomes" id="UP000190065"/>
    </source>
</evidence>
<dbReference type="PANTHER" id="PTHR30194:SF3">
    <property type="entry name" value="CROSSOVER JUNCTION ENDODEOXYRIBONUCLEASE RUVC"/>
    <property type="match status" value="1"/>
</dbReference>
<dbReference type="NCBIfam" id="TIGR00228">
    <property type="entry name" value="ruvC"/>
    <property type="match status" value="1"/>
</dbReference>
<dbReference type="SUPFAM" id="SSF53098">
    <property type="entry name" value="Ribonuclease H-like"/>
    <property type="match status" value="1"/>
</dbReference>
<proteinExistence type="inferred from homology"/>
<keyword evidence="11 13" id="KW-0234">DNA repair</keyword>
<feature type="binding site" evidence="13">
    <location>
        <position position="15"/>
    </location>
    <ligand>
        <name>Mg(2+)</name>
        <dbReference type="ChEBI" id="CHEBI:18420"/>
        <label>1</label>
    </ligand>
</feature>
<comment type="subunit">
    <text evidence="13">Homodimer which binds Holliday junction (HJ) DNA. The HJ becomes 2-fold symmetrical on binding to RuvC with unstacked arms; it has a different conformation from HJ DNA in complex with RuvA. In the full resolvosome a probable DNA-RuvA(4)-RuvB(12)-RuvC(2) complex forms which resolves the HJ.</text>
</comment>
<dbReference type="PRINTS" id="PR00696">
    <property type="entry name" value="RSOLVASERUVC"/>
</dbReference>
<comment type="catalytic activity">
    <reaction evidence="12 13">
        <text>Endonucleolytic cleavage at a junction such as a reciprocal single-stranded crossover between two homologous DNA duplexes (Holliday junction).</text>
        <dbReference type="EC" id="3.1.21.10"/>
    </reaction>
</comment>
<keyword evidence="5 13" id="KW-0255">Endonuclease</keyword>
<evidence type="ECO:0000256" key="5">
    <source>
        <dbReference type="ARBA" id="ARBA00022759"/>
    </source>
</evidence>
<evidence type="ECO:0000256" key="10">
    <source>
        <dbReference type="ARBA" id="ARBA00023172"/>
    </source>
</evidence>
<dbReference type="STRING" id="28136.SAMN02745202_00891"/>
<dbReference type="eggNOG" id="COG0817">
    <property type="taxonomic scope" value="Bacteria"/>
</dbReference>
<evidence type="ECO:0000256" key="6">
    <source>
        <dbReference type="ARBA" id="ARBA00022763"/>
    </source>
</evidence>
<evidence type="ECO:0000256" key="11">
    <source>
        <dbReference type="ARBA" id="ARBA00023204"/>
    </source>
</evidence>
<protein>
    <recommendedName>
        <fullName evidence="13 14">Crossover junction endodeoxyribonuclease RuvC</fullName>
        <ecNumber evidence="13 14">3.1.21.10</ecNumber>
    </recommendedName>
    <alternativeName>
        <fullName evidence="13">Holliday junction nuclease RuvC</fullName>
    </alternativeName>
    <alternativeName>
        <fullName evidence="13">Holliday junction resolvase RuvC</fullName>
    </alternativeName>
</protein>
<keyword evidence="4 13" id="KW-0479">Metal-binding</keyword>
<evidence type="ECO:0000256" key="9">
    <source>
        <dbReference type="ARBA" id="ARBA00023125"/>
    </source>
</evidence>
<comment type="cofactor">
    <cofactor evidence="13">
        <name>Mg(2+)</name>
        <dbReference type="ChEBI" id="CHEBI:18420"/>
    </cofactor>
    <text evidence="13">Binds 2 Mg(2+) ion per subunit.</text>
</comment>
<feature type="binding site" evidence="13">
    <location>
        <position position="150"/>
    </location>
    <ligand>
        <name>Mg(2+)</name>
        <dbReference type="ChEBI" id="CHEBI:18420"/>
        <label>1</label>
    </ligand>
</feature>
<evidence type="ECO:0000313" key="15">
    <source>
        <dbReference type="EMBL" id="SJZ71840.1"/>
    </source>
</evidence>
<feature type="active site" evidence="13">
    <location>
        <position position="15"/>
    </location>
</feature>
<evidence type="ECO:0000256" key="1">
    <source>
        <dbReference type="ARBA" id="ARBA00009518"/>
    </source>
</evidence>
<dbReference type="GO" id="GO:0006281">
    <property type="term" value="P:DNA repair"/>
    <property type="evidence" value="ECO:0007669"/>
    <property type="project" value="UniProtKB-UniRule"/>
</dbReference>
<dbReference type="Proteomes" id="UP000190065">
    <property type="component" value="Unassembled WGS sequence"/>
</dbReference>
<feature type="binding site" evidence="13">
    <location>
        <position position="75"/>
    </location>
    <ligand>
        <name>Mg(2+)</name>
        <dbReference type="ChEBI" id="CHEBI:18420"/>
        <label>2</label>
    </ligand>
</feature>
<dbReference type="InterPro" id="IPR036397">
    <property type="entry name" value="RNaseH_sf"/>
</dbReference>
<dbReference type="EC" id="3.1.21.10" evidence="13 14"/>
<sequence>MQMGNKSEKIILGIDPGTNVMGYGVLRIVGRKAEMLSMGVIDLRKMSDPYLRLGHIYERVTGIIDAYLPDELAIEAPFFGKNVQSMLKLGRAQGVAIAAAICRDIPIHEYAPLKIKMAITGQGQASKAQVADMLQRLLRLDQGEMPKFMDATDALAAAYCHFLQQGNPATTARHYNSWKDFVAKNQNVVRAMQQPKREG</sequence>
<evidence type="ECO:0000256" key="2">
    <source>
        <dbReference type="ARBA" id="ARBA00022490"/>
    </source>
</evidence>
<evidence type="ECO:0000256" key="13">
    <source>
        <dbReference type="HAMAP-Rule" id="MF_00034"/>
    </source>
</evidence>
<dbReference type="InterPro" id="IPR002176">
    <property type="entry name" value="X-over_junc_endoDNase_RuvC"/>
</dbReference>
<evidence type="ECO:0000256" key="7">
    <source>
        <dbReference type="ARBA" id="ARBA00022801"/>
    </source>
</evidence>
<keyword evidence="7 13" id="KW-0378">Hydrolase</keyword>
<feature type="active site" evidence="13">
    <location>
        <position position="150"/>
    </location>
</feature>
<dbReference type="Pfam" id="PF02075">
    <property type="entry name" value="RuvC"/>
    <property type="match status" value="1"/>
</dbReference>
<accession>A0A1T4MXM8</accession>
<feature type="active site" evidence="13">
    <location>
        <position position="75"/>
    </location>
</feature>
<evidence type="ECO:0000256" key="4">
    <source>
        <dbReference type="ARBA" id="ARBA00022723"/>
    </source>
</evidence>
<keyword evidence="6 13" id="KW-0227">DNA damage</keyword>
<dbReference type="GO" id="GO:0003677">
    <property type="term" value="F:DNA binding"/>
    <property type="evidence" value="ECO:0007669"/>
    <property type="project" value="UniProtKB-KW"/>
</dbReference>
<dbReference type="GO" id="GO:0006310">
    <property type="term" value="P:DNA recombination"/>
    <property type="evidence" value="ECO:0007669"/>
    <property type="project" value="UniProtKB-UniRule"/>
</dbReference>
<dbReference type="PANTHER" id="PTHR30194">
    <property type="entry name" value="CROSSOVER JUNCTION ENDODEOXYRIBONUCLEASE RUVC"/>
    <property type="match status" value="1"/>
</dbReference>
<dbReference type="AlphaFoldDB" id="A0A1T4MXM8"/>
<gene>
    <name evidence="13" type="primary">ruvC</name>
    <name evidence="15" type="ORF">SAMN02745202_00891</name>
</gene>
<keyword evidence="9 13" id="KW-0238">DNA-binding</keyword>
<comment type="function">
    <text evidence="13">The RuvA-RuvB-RuvC complex processes Holliday junction (HJ) DNA during genetic recombination and DNA repair. Endonuclease that resolves HJ intermediates. Cleaves cruciform DNA by making single-stranded nicks across the HJ at symmetrical positions within the homologous arms, yielding a 5'-phosphate and a 3'-hydroxyl group; requires a central core of homology in the junction. The consensus cleavage sequence is 5'-(A/T)TT(C/G)-3'. Cleavage occurs on the 3'-side of the TT dinucleotide at the point of strand exchange. HJ branch migration catalyzed by RuvA-RuvB allows RuvC to scan DNA until it finds its consensus sequence, where it cleaves and resolves the cruciform DNA.</text>
</comment>
<dbReference type="InterPro" id="IPR020563">
    <property type="entry name" value="X-over_junc_endoDNase_Mg_BS"/>
</dbReference>
<evidence type="ECO:0000256" key="12">
    <source>
        <dbReference type="ARBA" id="ARBA00029354"/>
    </source>
</evidence>
<comment type="subcellular location">
    <subcellularLocation>
        <location evidence="13">Cytoplasm</location>
    </subcellularLocation>
</comment>
<keyword evidence="2 13" id="KW-0963">Cytoplasm</keyword>
<keyword evidence="10 13" id="KW-0233">DNA recombination</keyword>
<dbReference type="GO" id="GO:0048476">
    <property type="term" value="C:Holliday junction resolvase complex"/>
    <property type="evidence" value="ECO:0007669"/>
    <property type="project" value="UniProtKB-UniRule"/>
</dbReference>
<keyword evidence="8 13" id="KW-0460">Magnesium</keyword>
<dbReference type="GO" id="GO:0000287">
    <property type="term" value="F:magnesium ion binding"/>
    <property type="evidence" value="ECO:0007669"/>
    <property type="project" value="UniProtKB-UniRule"/>
</dbReference>